<dbReference type="Gene3D" id="1.10.340.70">
    <property type="match status" value="1"/>
</dbReference>
<name>A0A9Q3D4Q6_9BASI</name>
<dbReference type="AlphaFoldDB" id="A0A9Q3D4Q6"/>
<evidence type="ECO:0000313" key="3">
    <source>
        <dbReference type="Proteomes" id="UP000765509"/>
    </source>
</evidence>
<keyword evidence="3" id="KW-1185">Reference proteome</keyword>
<reference evidence="2" key="1">
    <citation type="submission" date="2021-03" db="EMBL/GenBank/DDBJ databases">
        <title>Draft genome sequence of rust myrtle Austropuccinia psidii MF-1, a brazilian biotype.</title>
        <authorList>
            <person name="Quecine M.C."/>
            <person name="Pachon D.M.R."/>
            <person name="Bonatelli M.L."/>
            <person name="Correr F.H."/>
            <person name="Franceschini L.M."/>
            <person name="Leite T.F."/>
            <person name="Margarido G.R.A."/>
            <person name="Almeida C.A."/>
            <person name="Ferrarezi J.A."/>
            <person name="Labate C.A."/>
        </authorList>
    </citation>
    <scope>NUCLEOTIDE SEQUENCE</scope>
    <source>
        <strain evidence="2">MF-1</strain>
    </source>
</reference>
<feature type="domain" description="Integrase zinc-binding" evidence="1">
    <location>
        <begin position="60"/>
        <end position="116"/>
    </location>
</feature>
<dbReference type="EMBL" id="AVOT02013800">
    <property type="protein sequence ID" value="MBW0496754.1"/>
    <property type="molecule type" value="Genomic_DNA"/>
</dbReference>
<comment type="caution">
    <text evidence="2">The sequence shown here is derived from an EMBL/GenBank/DDBJ whole genome shotgun (WGS) entry which is preliminary data.</text>
</comment>
<dbReference type="PANTHER" id="PTHR47266">
    <property type="entry name" value="ENDONUCLEASE-RELATED"/>
    <property type="match status" value="1"/>
</dbReference>
<dbReference type="Pfam" id="PF17921">
    <property type="entry name" value="Integrase_H2C2"/>
    <property type="match status" value="1"/>
</dbReference>
<protein>
    <recommendedName>
        <fullName evidence="1">Integrase zinc-binding domain-containing protein</fullName>
    </recommendedName>
</protein>
<dbReference type="InterPro" id="IPR041588">
    <property type="entry name" value="Integrase_H2C2"/>
</dbReference>
<dbReference type="OrthoDB" id="2513165at2759"/>
<gene>
    <name evidence="2" type="ORF">O181_036469</name>
</gene>
<sequence length="151" mass="17912">MDKSCHILLQLLIKECKEPSLYTKLEETWKKAHDEGRFHLHGRFLYHRTKHTCTITLKDRILINTILHECHDSIESGHISEDRTLESVKACSWWHNWRNVVAKYCQTCEKFQKSNRATSKKAVMMIQITEPKSPWERLHMDWVTALPQEGI</sequence>
<dbReference type="Proteomes" id="UP000765509">
    <property type="component" value="Unassembled WGS sequence"/>
</dbReference>
<evidence type="ECO:0000313" key="2">
    <source>
        <dbReference type="EMBL" id="MBW0496754.1"/>
    </source>
</evidence>
<accession>A0A9Q3D4Q6</accession>
<proteinExistence type="predicted"/>
<organism evidence="2 3">
    <name type="scientific">Austropuccinia psidii MF-1</name>
    <dbReference type="NCBI Taxonomy" id="1389203"/>
    <lineage>
        <taxon>Eukaryota</taxon>
        <taxon>Fungi</taxon>
        <taxon>Dikarya</taxon>
        <taxon>Basidiomycota</taxon>
        <taxon>Pucciniomycotina</taxon>
        <taxon>Pucciniomycetes</taxon>
        <taxon>Pucciniales</taxon>
        <taxon>Sphaerophragmiaceae</taxon>
        <taxon>Austropuccinia</taxon>
    </lineage>
</organism>
<dbReference type="InterPro" id="IPR052160">
    <property type="entry name" value="Gypsy_RT_Integrase-like"/>
</dbReference>
<evidence type="ECO:0000259" key="1">
    <source>
        <dbReference type="Pfam" id="PF17921"/>
    </source>
</evidence>